<evidence type="ECO:0000313" key="11">
    <source>
        <dbReference type="Proteomes" id="UP000006906"/>
    </source>
</evidence>
<organism evidence="10 11">
    <name type="scientific">Chlamydomonas reinhardtii</name>
    <name type="common">Chlamydomonas smithii</name>
    <dbReference type="NCBI Taxonomy" id="3055"/>
    <lineage>
        <taxon>Eukaryota</taxon>
        <taxon>Viridiplantae</taxon>
        <taxon>Chlorophyta</taxon>
        <taxon>core chlorophytes</taxon>
        <taxon>Chlorophyceae</taxon>
        <taxon>CS clade</taxon>
        <taxon>Chlamydomonadales</taxon>
        <taxon>Chlamydomonadaceae</taxon>
        <taxon>Chlamydomonas</taxon>
    </lineage>
</organism>
<evidence type="ECO:0000256" key="2">
    <source>
        <dbReference type="ARBA" id="ARBA00022448"/>
    </source>
</evidence>
<dbReference type="KEGG" id="cre:CHLRE_06g311150v5"/>
<dbReference type="ExpressionAtlas" id="A0A2K3DRS5">
    <property type="expression patterns" value="baseline"/>
</dbReference>
<evidence type="ECO:0000256" key="6">
    <source>
        <dbReference type="ARBA" id="ARBA00024338"/>
    </source>
</evidence>
<feature type="compositionally biased region" description="Gly residues" evidence="7">
    <location>
        <begin position="467"/>
        <end position="484"/>
    </location>
</feature>
<feature type="transmembrane region" description="Helical" evidence="8">
    <location>
        <begin position="885"/>
        <end position="906"/>
    </location>
</feature>
<accession>A0A2K3DRS5</accession>
<dbReference type="Pfam" id="PF07690">
    <property type="entry name" value="MFS_1"/>
    <property type="match status" value="1"/>
</dbReference>
<dbReference type="Proteomes" id="UP000006906">
    <property type="component" value="Chromosome 6"/>
</dbReference>
<feature type="transmembrane region" description="Helical" evidence="8">
    <location>
        <begin position="744"/>
        <end position="764"/>
    </location>
</feature>
<gene>
    <name evidence="10" type="ORF">CHLRE_06g311150v5</name>
</gene>
<dbReference type="FunCoup" id="A0A2K3DRS5">
    <property type="interactions" value="85"/>
</dbReference>
<feature type="transmembrane region" description="Helical" evidence="8">
    <location>
        <begin position="392"/>
        <end position="410"/>
    </location>
</feature>
<dbReference type="SUPFAM" id="SSF103473">
    <property type="entry name" value="MFS general substrate transporter"/>
    <property type="match status" value="1"/>
</dbReference>
<feature type="region of interest" description="Disordered" evidence="7">
    <location>
        <begin position="605"/>
        <end position="661"/>
    </location>
</feature>
<dbReference type="InterPro" id="IPR020846">
    <property type="entry name" value="MFS_dom"/>
</dbReference>
<feature type="transmembrane region" description="Helical" evidence="8">
    <location>
        <begin position="359"/>
        <end position="380"/>
    </location>
</feature>
<evidence type="ECO:0000256" key="1">
    <source>
        <dbReference type="ARBA" id="ARBA00004141"/>
    </source>
</evidence>
<feature type="transmembrane region" description="Helical" evidence="8">
    <location>
        <begin position="334"/>
        <end position="353"/>
    </location>
</feature>
<comment type="similarity">
    <text evidence="6">Belongs to the major facilitator superfamily. Spinster (TC 2.A.1.49) family.</text>
</comment>
<dbReference type="GO" id="GO:0022857">
    <property type="term" value="F:transmembrane transporter activity"/>
    <property type="evidence" value="ECO:0000318"/>
    <property type="project" value="GO_Central"/>
</dbReference>
<proteinExistence type="inferred from homology"/>
<feature type="compositionally biased region" description="Pro residues" evidence="7">
    <location>
        <begin position="229"/>
        <end position="239"/>
    </location>
</feature>
<dbReference type="Gene3D" id="1.20.1250.20">
    <property type="entry name" value="MFS general substrate transporter like domains"/>
    <property type="match status" value="2"/>
</dbReference>
<feature type="transmembrane region" description="Helical" evidence="8">
    <location>
        <begin position="430"/>
        <end position="451"/>
    </location>
</feature>
<evidence type="ECO:0000256" key="7">
    <source>
        <dbReference type="SAM" id="MobiDB-lite"/>
    </source>
</evidence>
<evidence type="ECO:0000259" key="9">
    <source>
        <dbReference type="PROSITE" id="PS50850"/>
    </source>
</evidence>
<evidence type="ECO:0000256" key="3">
    <source>
        <dbReference type="ARBA" id="ARBA00022692"/>
    </source>
</evidence>
<dbReference type="AlphaFoldDB" id="A0A2K3DRS5"/>
<dbReference type="InterPro" id="IPR011701">
    <property type="entry name" value="MFS"/>
</dbReference>
<keyword evidence="4 8" id="KW-1133">Transmembrane helix</keyword>
<feature type="domain" description="Major facilitator superfamily (MFS) profile" evidence="9">
    <location>
        <begin position="252"/>
        <end position="894"/>
    </location>
</feature>
<dbReference type="PANTHER" id="PTHR23505:SF52">
    <property type="entry name" value="MAJOR FACILITATOR SUPERFAMILY PROTEIN"/>
    <property type="match status" value="1"/>
</dbReference>
<dbReference type="RefSeq" id="XP_042924504.1">
    <property type="nucleotide sequence ID" value="XM_043063798.1"/>
</dbReference>
<keyword evidence="5 8" id="KW-0472">Membrane</keyword>
<dbReference type="PROSITE" id="PS50850">
    <property type="entry name" value="MFS"/>
    <property type="match status" value="1"/>
</dbReference>
<dbReference type="InParanoid" id="A0A2K3DRS5"/>
<dbReference type="STRING" id="3055.A0A2K3DRS5"/>
<feature type="compositionally biased region" description="Low complexity" evidence="7">
    <location>
        <begin position="539"/>
        <end position="556"/>
    </location>
</feature>
<dbReference type="PaxDb" id="3055-EDP04924"/>
<evidence type="ECO:0000256" key="8">
    <source>
        <dbReference type="SAM" id="Phobius"/>
    </source>
</evidence>
<evidence type="ECO:0000256" key="4">
    <source>
        <dbReference type="ARBA" id="ARBA00022989"/>
    </source>
</evidence>
<feature type="transmembrane region" description="Helical" evidence="8">
    <location>
        <begin position="770"/>
        <end position="787"/>
    </location>
</feature>
<protein>
    <recommendedName>
        <fullName evidence="9">Major facilitator superfamily (MFS) profile domain-containing protein</fullName>
    </recommendedName>
</protein>
<feature type="region of interest" description="Disordered" evidence="7">
    <location>
        <begin position="219"/>
        <end position="251"/>
    </location>
</feature>
<evidence type="ECO:0000313" key="10">
    <source>
        <dbReference type="EMBL" id="PNW83207.1"/>
    </source>
</evidence>
<keyword evidence="11" id="KW-1185">Reference proteome</keyword>
<feature type="compositionally biased region" description="Low complexity" evidence="7">
    <location>
        <begin position="240"/>
        <end position="251"/>
    </location>
</feature>
<feature type="compositionally biased region" description="Low complexity" evidence="7">
    <location>
        <begin position="219"/>
        <end position="228"/>
    </location>
</feature>
<dbReference type="InterPro" id="IPR036259">
    <property type="entry name" value="MFS_trans_sf"/>
</dbReference>
<feature type="compositionally biased region" description="Pro residues" evidence="7">
    <location>
        <begin position="557"/>
        <end position="569"/>
    </location>
</feature>
<dbReference type="OrthoDB" id="440755at2759"/>
<feature type="region of interest" description="Disordered" evidence="7">
    <location>
        <begin position="462"/>
        <end position="572"/>
    </location>
</feature>
<feature type="compositionally biased region" description="Low complexity" evidence="7">
    <location>
        <begin position="502"/>
        <end position="518"/>
    </location>
</feature>
<name>A0A2K3DRS5_CHLRE</name>
<dbReference type="EMBL" id="CM008967">
    <property type="protein sequence ID" value="PNW83207.1"/>
    <property type="molecule type" value="Genomic_DNA"/>
</dbReference>
<feature type="transmembrane region" description="Helical" evidence="8">
    <location>
        <begin position="709"/>
        <end position="732"/>
    </location>
</feature>
<feature type="transmembrane region" description="Helical" evidence="8">
    <location>
        <begin position="676"/>
        <end position="703"/>
    </location>
</feature>
<dbReference type="GeneID" id="5716791"/>
<dbReference type="Gramene" id="PNW83207">
    <property type="protein sequence ID" value="PNW83207"/>
    <property type="gene ID" value="CHLRE_06g311150v5"/>
</dbReference>
<comment type="subcellular location">
    <subcellularLocation>
        <location evidence="1">Membrane</location>
        <topology evidence="1">Multi-pass membrane protein</topology>
    </subcellularLocation>
</comment>
<evidence type="ECO:0000256" key="5">
    <source>
        <dbReference type="ARBA" id="ARBA00023136"/>
    </source>
</evidence>
<dbReference type="PANTHER" id="PTHR23505">
    <property type="entry name" value="SPINSTER"/>
    <property type="match status" value="1"/>
</dbReference>
<sequence>MAPSERHQLMPAAATAAAADKGAAAASGSARVLPEAGATWPSQGTAAVAAGSAAASSQQQISSTQLQQSGVGGAAHCYPQLAWLPASIAAAQSPLSSSALMAGGTISTSSCEGRMRPHQPSPTAAVGSAAVAAHVAGSGSVHRDQQRPQQLLWSHTPPPPPQPAGEILAVSDPVGCVHSSGSITHLLLLPAAAAAGGTTSIPVRRHNAAAAAFAASLARHSPRSSPSRPLLPPPSPPAAPSGSAATSAHPSSSSLAARSSFLAVRRRTVALINAVSIMERMDEQIVPALSRPLGCAFRAGPHQLGLITFARAVVQAVASPLGGLAGHYFDRVSVLFVGCAVWGFFCTAFAFARTVNEGMAAWAFNGVGLSLIIPNSQSLVADYYSATQRGEAFGTLMLTGAVGGMLGAVFATNLGGRSGLTPLRLDGWRLAFGVVGAASFLIGATTLLLAVDPTRHHLLAHRRRRGGGGAAGGAGGAGRSGGGGPRRHRVARGGGGGGLPKDAATTEHTAAAAAAADAADTEWDWDSAGSGSGSGSGAGPSAAGGRQGAAAWRPSPADVPPPPPSPPSPEDVETAPLLLAYRSSSTSQQAAATAAGSAVLKARGDEEFEPPAELRSSWEEDEEAQAAAEERRRRRRGSVGNVSVDGDAVTPAGAGGGGGPPPLTWRRLWRMLTTPTFLIIILQGIVGSTPWNALVFLTLYFQLLGFSDAAASALMATLLGGTAAGALVGGWLGDRVAERWPNHGRIALVQFSVAVGVPLSVLLLRGLPTAAAATPAAAAAYGLVLLVKGVLTSWAAPACNNPVFAEIVPPDMRNLVYAFDRSFEGAISALGAPLVGMAAERWFGFSGVAAAEDSCEPHDSAPAAGGLGGPAPDLLKARSLGDAMLLFMVVPWTLCALFYTGLHWTYPRDRARALRPQVADVFGGKG</sequence>
<reference evidence="10 11" key="1">
    <citation type="journal article" date="2007" name="Science">
        <title>The Chlamydomonas genome reveals the evolution of key animal and plant functions.</title>
        <authorList>
            <person name="Merchant S.S."/>
            <person name="Prochnik S.E."/>
            <person name="Vallon O."/>
            <person name="Harris E.H."/>
            <person name="Karpowicz S.J."/>
            <person name="Witman G.B."/>
            <person name="Terry A."/>
            <person name="Salamov A."/>
            <person name="Fritz-Laylin L.K."/>
            <person name="Marechal-Drouard L."/>
            <person name="Marshall W.F."/>
            <person name="Qu L.H."/>
            <person name="Nelson D.R."/>
            <person name="Sanderfoot A.A."/>
            <person name="Spalding M.H."/>
            <person name="Kapitonov V.V."/>
            <person name="Ren Q."/>
            <person name="Ferris P."/>
            <person name="Lindquist E."/>
            <person name="Shapiro H."/>
            <person name="Lucas S.M."/>
            <person name="Grimwood J."/>
            <person name="Schmutz J."/>
            <person name="Cardol P."/>
            <person name="Cerutti H."/>
            <person name="Chanfreau G."/>
            <person name="Chen C.L."/>
            <person name="Cognat V."/>
            <person name="Croft M.T."/>
            <person name="Dent R."/>
            <person name="Dutcher S."/>
            <person name="Fernandez E."/>
            <person name="Fukuzawa H."/>
            <person name="Gonzalez-Ballester D."/>
            <person name="Gonzalez-Halphen D."/>
            <person name="Hallmann A."/>
            <person name="Hanikenne M."/>
            <person name="Hippler M."/>
            <person name="Inwood W."/>
            <person name="Jabbari K."/>
            <person name="Kalanon M."/>
            <person name="Kuras R."/>
            <person name="Lefebvre P.A."/>
            <person name="Lemaire S.D."/>
            <person name="Lobanov A.V."/>
            <person name="Lohr M."/>
            <person name="Manuell A."/>
            <person name="Meier I."/>
            <person name="Mets L."/>
            <person name="Mittag M."/>
            <person name="Mittelmeier T."/>
            <person name="Moroney J.V."/>
            <person name="Moseley J."/>
            <person name="Napoli C."/>
            <person name="Nedelcu A.M."/>
            <person name="Niyogi K."/>
            <person name="Novoselov S.V."/>
            <person name="Paulsen I.T."/>
            <person name="Pazour G."/>
            <person name="Purton S."/>
            <person name="Ral J.P."/>
            <person name="Riano-Pachon D.M."/>
            <person name="Riekhof W."/>
            <person name="Rymarquis L."/>
            <person name="Schroda M."/>
            <person name="Stern D."/>
            <person name="Umen J."/>
            <person name="Willows R."/>
            <person name="Wilson N."/>
            <person name="Zimmer S.L."/>
            <person name="Allmer J."/>
            <person name="Balk J."/>
            <person name="Bisova K."/>
            <person name="Chen C.J."/>
            <person name="Elias M."/>
            <person name="Gendler K."/>
            <person name="Hauser C."/>
            <person name="Lamb M.R."/>
            <person name="Ledford H."/>
            <person name="Long J.C."/>
            <person name="Minagawa J."/>
            <person name="Page M.D."/>
            <person name="Pan J."/>
            <person name="Pootakham W."/>
            <person name="Roje S."/>
            <person name="Rose A."/>
            <person name="Stahlberg E."/>
            <person name="Terauchi A.M."/>
            <person name="Yang P."/>
            <person name="Ball S."/>
            <person name="Bowler C."/>
            <person name="Dieckmann C.L."/>
            <person name="Gladyshev V.N."/>
            <person name="Green P."/>
            <person name="Jorgensen R."/>
            <person name="Mayfield S."/>
            <person name="Mueller-Roeber B."/>
            <person name="Rajamani S."/>
            <person name="Sayre R.T."/>
            <person name="Brokstein P."/>
            <person name="Dubchak I."/>
            <person name="Goodstein D."/>
            <person name="Hornick L."/>
            <person name="Huang Y.W."/>
            <person name="Jhaveri J."/>
            <person name="Luo Y."/>
            <person name="Martinez D."/>
            <person name="Ngau W.C."/>
            <person name="Otillar B."/>
            <person name="Poliakov A."/>
            <person name="Porter A."/>
            <person name="Szajkowski L."/>
            <person name="Werner G."/>
            <person name="Zhou K."/>
            <person name="Grigoriev I.V."/>
            <person name="Rokhsar D.S."/>
            <person name="Grossman A.R."/>
        </authorList>
    </citation>
    <scope>NUCLEOTIDE SEQUENCE [LARGE SCALE GENOMIC DNA]</scope>
    <source>
        <strain evidence="11">CC-503</strain>
    </source>
</reference>
<keyword evidence="3 8" id="KW-0812">Transmembrane</keyword>
<dbReference type="GO" id="GO:0016020">
    <property type="term" value="C:membrane"/>
    <property type="evidence" value="ECO:0000318"/>
    <property type="project" value="GO_Central"/>
</dbReference>
<keyword evidence="2" id="KW-0813">Transport</keyword>
<feature type="region of interest" description="Disordered" evidence="7">
    <location>
        <begin position="143"/>
        <end position="166"/>
    </location>
</feature>
<dbReference type="InterPro" id="IPR044770">
    <property type="entry name" value="MFS_spinster-like"/>
</dbReference>